<dbReference type="EMBL" id="VDMD01000069">
    <property type="protein sequence ID" value="TRM56447.1"/>
    <property type="molecule type" value="Genomic_DNA"/>
</dbReference>
<dbReference type="GO" id="GO:0008270">
    <property type="term" value="F:zinc ion binding"/>
    <property type="evidence" value="ECO:0007669"/>
    <property type="project" value="UniProtKB-KW"/>
</dbReference>
<dbReference type="OrthoDB" id="9947289at2759"/>
<protein>
    <recommendedName>
        <fullName evidence="2">C2H2-type domain-containing protein</fullName>
    </recommendedName>
</protein>
<dbReference type="PROSITE" id="PS50157">
    <property type="entry name" value="ZINC_FINGER_C2H2_2"/>
    <property type="match status" value="2"/>
</dbReference>
<evidence type="ECO:0000256" key="1">
    <source>
        <dbReference type="PROSITE-ProRule" id="PRU00042"/>
    </source>
</evidence>
<organism evidence="3 4">
    <name type="scientific">Schizophyllum amplum</name>
    <dbReference type="NCBI Taxonomy" id="97359"/>
    <lineage>
        <taxon>Eukaryota</taxon>
        <taxon>Fungi</taxon>
        <taxon>Dikarya</taxon>
        <taxon>Basidiomycota</taxon>
        <taxon>Agaricomycotina</taxon>
        <taxon>Agaricomycetes</taxon>
        <taxon>Agaricomycetidae</taxon>
        <taxon>Agaricales</taxon>
        <taxon>Schizophyllaceae</taxon>
        <taxon>Schizophyllum</taxon>
    </lineage>
</organism>
<dbReference type="PROSITE" id="PS00028">
    <property type="entry name" value="ZINC_FINGER_C2H2_1"/>
    <property type="match status" value="2"/>
</dbReference>
<proteinExistence type="predicted"/>
<dbReference type="InterPro" id="IPR013087">
    <property type="entry name" value="Znf_C2H2_type"/>
</dbReference>
<comment type="caution">
    <text evidence="3">The sequence shown here is derived from an EMBL/GenBank/DDBJ whole genome shotgun (WGS) entry which is preliminary data.</text>
</comment>
<dbReference type="Gene3D" id="3.30.160.60">
    <property type="entry name" value="Classic Zinc Finger"/>
    <property type="match status" value="1"/>
</dbReference>
<dbReference type="AlphaFoldDB" id="A0A550BV75"/>
<reference evidence="3 4" key="1">
    <citation type="journal article" date="2019" name="New Phytol.">
        <title>Comparative genomics reveals unique wood-decay strategies and fruiting body development in the Schizophyllaceae.</title>
        <authorList>
            <person name="Almasi E."/>
            <person name="Sahu N."/>
            <person name="Krizsan K."/>
            <person name="Balint B."/>
            <person name="Kovacs G.M."/>
            <person name="Kiss B."/>
            <person name="Cseklye J."/>
            <person name="Drula E."/>
            <person name="Henrissat B."/>
            <person name="Nagy I."/>
            <person name="Chovatia M."/>
            <person name="Adam C."/>
            <person name="LaButti K."/>
            <person name="Lipzen A."/>
            <person name="Riley R."/>
            <person name="Grigoriev I.V."/>
            <person name="Nagy L.G."/>
        </authorList>
    </citation>
    <scope>NUCLEOTIDE SEQUENCE [LARGE SCALE GENOMIC DNA]</scope>
    <source>
        <strain evidence="3 4">NL-1724</strain>
    </source>
</reference>
<evidence type="ECO:0000313" key="3">
    <source>
        <dbReference type="EMBL" id="TRM56447.1"/>
    </source>
</evidence>
<gene>
    <name evidence="3" type="ORF">BD626DRAFT_575682</name>
</gene>
<sequence>MSGTSETASSCETNEEVGSAAARFILEGEAETLIAARLIYDLRPNADKKAPWTIPSMDIDRRPPAPAVSASRETLAYDAAARGLRLLADACAPRPSFPPNTASASPYTLNVRPHVGGSPAQITAIHRRRAAEAKYLCRHCENVYTRRSNLREHEQRHENRLLYPCHKDGCVVRFNTKGDLRSHDRKLHSRRRMQAVESA</sequence>
<dbReference type="STRING" id="97359.A0A550BV75"/>
<dbReference type="SMART" id="SM00355">
    <property type="entry name" value="ZnF_C2H2"/>
    <property type="match status" value="2"/>
</dbReference>
<evidence type="ECO:0000259" key="2">
    <source>
        <dbReference type="PROSITE" id="PS50157"/>
    </source>
</evidence>
<keyword evidence="1" id="KW-0479">Metal-binding</keyword>
<dbReference type="SUPFAM" id="SSF57667">
    <property type="entry name" value="beta-beta-alpha zinc fingers"/>
    <property type="match status" value="1"/>
</dbReference>
<accession>A0A550BV75</accession>
<keyword evidence="4" id="KW-1185">Reference proteome</keyword>
<name>A0A550BV75_9AGAR</name>
<keyword evidence="1" id="KW-0863">Zinc-finger</keyword>
<feature type="domain" description="C2H2-type" evidence="2">
    <location>
        <begin position="163"/>
        <end position="193"/>
    </location>
</feature>
<dbReference type="InterPro" id="IPR036236">
    <property type="entry name" value="Znf_C2H2_sf"/>
</dbReference>
<keyword evidence="1" id="KW-0862">Zinc</keyword>
<evidence type="ECO:0000313" key="4">
    <source>
        <dbReference type="Proteomes" id="UP000320762"/>
    </source>
</evidence>
<dbReference type="Proteomes" id="UP000320762">
    <property type="component" value="Unassembled WGS sequence"/>
</dbReference>
<feature type="domain" description="C2H2-type" evidence="2">
    <location>
        <begin position="135"/>
        <end position="157"/>
    </location>
</feature>